<dbReference type="PATRIC" id="fig|84022.5.peg.3549"/>
<keyword evidence="8" id="KW-1185">Reference proteome</keyword>
<dbReference type="InterPro" id="IPR003370">
    <property type="entry name" value="Chromate_transpt"/>
</dbReference>
<evidence type="ECO:0000256" key="6">
    <source>
        <dbReference type="ARBA" id="ARBA00023136"/>
    </source>
</evidence>
<dbReference type="RefSeq" id="WP_044824230.1">
    <property type="nucleotide sequence ID" value="NZ_CP009687.1"/>
</dbReference>
<protein>
    <submittedName>
        <fullName evidence="7">Chromate transport protein ChrA</fullName>
    </submittedName>
</protein>
<dbReference type="InterPro" id="IPR052518">
    <property type="entry name" value="CHR_Transporter"/>
</dbReference>
<evidence type="ECO:0000256" key="1">
    <source>
        <dbReference type="ARBA" id="ARBA00004651"/>
    </source>
</evidence>
<evidence type="ECO:0000256" key="4">
    <source>
        <dbReference type="ARBA" id="ARBA00022692"/>
    </source>
</evidence>
<reference evidence="7 8" key="1">
    <citation type="submission" date="2014-10" db="EMBL/GenBank/DDBJ databases">
        <title>Genome sequence of Clostridium aceticum DSM 1496.</title>
        <authorList>
            <person name="Poehlein A."/>
            <person name="Schiel-Bengelsdorf B."/>
            <person name="Gottschalk G."/>
            <person name="Duerre P."/>
            <person name="Daniel R."/>
        </authorList>
    </citation>
    <scope>NUCLEOTIDE SEQUENCE [LARGE SCALE GENOMIC DNA]</scope>
    <source>
        <strain evidence="7 8">DSM 1496</strain>
    </source>
</reference>
<evidence type="ECO:0000313" key="8">
    <source>
        <dbReference type="Proteomes" id="UP000035704"/>
    </source>
</evidence>
<dbReference type="AlphaFoldDB" id="A0A0D8IED7"/>
<evidence type="ECO:0000313" key="7">
    <source>
        <dbReference type="EMBL" id="AKL96801.1"/>
    </source>
</evidence>
<dbReference type="Pfam" id="PF02417">
    <property type="entry name" value="Chromate_transp"/>
    <property type="match status" value="1"/>
</dbReference>
<name>A0A0D8IED7_9CLOT</name>
<dbReference type="EMBL" id="CP009687">
    <property type="protein sequence ID" value="AKL96801.1"/>
    <property type="molecule type" value="Genomic_DNA"/>
</dbReference>
<keyword evidence="5" id="KW-1133">Transmembrane helix</keyword>
<dbReference type="Proteomes" id="UP000035704">
    <property type="component" value="Chromosome"/>
</dbReference>
<dbReference type="GO" id="GO:0015109">
    <property type="term" value="F:chromate transmembrane transporter activity"/>
    <property type="evidence" value="ECO:0007669"/>
    <property type="project" value="InterPro"/>
</dbReference>
<accession>A0A0D8IED7</accession>
<comment type="subcellular location">
    <subcellularLocation>
        <location evidence="1">Cell membrane</location>
        <topology evidence="1">Multi-pass membrane protein</topology>
    </subcellularLocation>
</comment>
<dbReference type="STRING" id="84022.CACET_c33580"/>
<keyword evidence="4" id="KW-0812">Transmembrane</keyword>
<dbReference type="PANTHER" id="PTHR43663">
    <property type="entry name" value="CHROMATE TRANSPORT PROTEIN-RELATED"/>
    <property type="match status" value="1"/>
</dbReference>
<evidence type="ECO:0000256" key="3">
    <source>
        <dbReference type="ARBA" id="ARBA00022475"/>
    </source>
</evidence>
<comment type="similarity">
    <text evidence="2">Belongs to the chromate ion transporter (CHR) (TC 2.A.51) family.</text>
</comment>
<sequence length="187" mass="20679">MIYVELFLEFFKIGMFSIGGGLATLPFLYQMVDKYGWISSDDLLNMIAVAESTPGPIGINIATFVGYKAGNILGGIIATLGIITPAIIIISLIVHYFMKFNENPIVQSGFKGIRPAVVGLIGAAGFEVARTALFDMHHYKSTHNILYLFDYKAILLFAIMLFAINKYKKHPILYIIASAIIGILFKY</sequence>
<dbReference type="KEGG" id="cace:CACET_c33580"/>
<keyword evidence="6" id="KW-0472">Membrane</keyword>
<proteinExistence type="inferred from homology"/>
<evidence type="ECO:0000256" key="5">
    <source>
        <dbReference type="ARBA" id="ARBA00022989"/>
    </source>
</evidence>
<dbReference type="OrthoDB" id="9788907at2"/>
<gene>
    <name evidence="7" type="primary">chrA4</name>
    <name evidence="7" type="ORF">CACET_c33580</name>
</gene>
<keyword evidence="3" id="KW-1003">Cell membrane</keyword>
<organism evidence="7 8">
    <name type="scientific">Clostridium aceticum</name>
    <dbReference type="NCBI Taxonomy" id="84022"/>
    <lineage>
        <taxon>Bacteria</taxon>
        <taxon>Bacillati</taxon>
        <taxon>Bacillota</taxon>
        <taxon>Clostridia</taxon>
        <taxon>Eubacteriales</taxon>
        <taxon>Clostridiaceae</taxon>
        <taxon>Clostridium</taxon>
    </lineage>
</organism>
<evidence type="ECO:0000256" key="2">
    <source>
        <dbReference type="ARBA" id="ARBA00005262"/>
    </source>
</evidence>
<dbReference type="GO" id="GO:0005886">
    <property type="term" value="C:plasma membrane"/>
    <property type="evidence" value="ECO:0007669"/>
    <property type="project" value="UniProtKB-SubCell"/>
</dbReference>
<dbReference type="PANTHER" id="PTHR43663:SF1">
    <property type="entry name" value="CHROMATE TRANSPORTER"/>
    <property type="match status" value="1"/>
</dbReference>